<proteinExistence type="predicted"/>
<feature type="compositionally biased region" description="Low complexity" evidence="1">
    <location>
        <begin position="78"/>
        <end position="91"/>
    </location>
</feature>
<feature type="compositionally biased region" description="Polar residues" evidence="1">
    <location>
        <begin position="92"/>
        <end position="107"/>
    </location>
</feature>
<evidence type="ECO:0000313" key="3">
    <source>
        <dbReference type="EMBL" id="PHT90034.1"/>
    </source>
</evidence>
<feature type="compositionally biased region" description="Low complexity" evidence="1">
    <location>
        <begin position="241"/>
        <end position="255"/>
    </location>
</feature>
<feature type="domain" description="AIR9-like A9" evidence="2">
    <location>
        <begin position="499"/>
        <end position="578"/>
    </location>
</feature>
<comment type="caution">
    <text evidence="3">The sequence shown here is derived from an EMBL/GenBank/DDBJ whole genome shotgun (WGS) entry which is preliminary data.</text>
</comment>
<reference evidence="3 4" key="1">
    <citation type="journal article" date="2014" name="Nat. Genet.">
        <title>Genome sequence of the hot pepper provides insights into the evolution of pungency in Capsicum species.</title>
        <authorList>
            <person name="Kim S."/>
            <person name="Park M."/>
            <person name="Yeom S.I."/>
            <person name="Kim Y.M."/>
            <person name="Lee J.M."/>
            <person name="Lee H.A."/>
            <person name="Seo E."/>
            <person name="Choi J."/>
            <person name="Cheong K."/>
            <person name="Kim K.T."/>
            <person name="Jung K."/>
            <person name="Lee G.W."/>
            <person name="Oh S.K."/>
            <person name="Bae C."/>
            <person name="Kim S.B."/>
            <person name="Lee H.Y."/>
            <person name="Kim S.Y."/>
            <person name="Kim M.S."/>
            <person name="Kang B.C."/>
            <person name="Jo Y.D."/>
            <person name="Yang H.B."/>
            <person name="Jeong H.J."/>
            <person name="Kang W.H."/>
            <person name="Kwon J.K."/>
            <person name="Shin C."/>
            <person name="Lim J.Y."/>
            <person name="Park J.H."/>
            <person name="Huh J.H."/>
            <person name="Kim J.S."/>
            <person name="Kim B.D."/>
            <person name="Cohen O."/>
            <person name="Paran I."/>
            <person name="Suh M.C."/>
            <person name="Lee S.B."/>
            <person name="Kim Y.K."/>
            <person name="Shin Y."/>
            <person name="Noh S.J."/>
            <person name="Park J."/>
            <person name="Seo Y.S."/>
            <person name="Kwon S.Y."/>
            <person name="Kim H.A."/>
            <person name="Park J.M."/>
            <person name="Kim H.J."/>
            <person name="Choi S.B."/>
            <person name="Bosland P.W."/>
            <person name="Reeves G."/>
            <person name="Jo S.H."/>
            <person name="Lee B.W."/>
            <person name="Cho H.T."/>
            <person name="Choi H.S."/>
            <person name="Lee M.S."/>
            <person name="Yu Y."/>
            <person name="Do Choi Y."/>
            <person name="Park B.S."/>
            <person name="van Deynze A."/>
            <person name="Ashrafi H."/>
            <person name="Hill T."/>
            <person name="Kim W.T."/>
            <person name="Pai H.S."/>
            <person name="Ahn H.K."/>
            <person name="Yeam I."/>
            <person name="Giovannoni J.J."/>
            <person name="Rose J.K."/>
            <person name="Sorensen I."/>
            <person name="Lee S.J."/>
            <person name="Kim R.W."/>
            <person name="Choi I.Y."/>
            <person name="Choi B.S."/>
            <person name="Lim J.S."/>
            <person name="Lee Y.H."/>
            <person name="Choi D."/>
        </authorList>
    </citation>
    <scope>NUCLEOTIDE SEQUENCE [LARGE SCALE GENOMIC DNA]</scope>
    <source>
        <strain evidence="4">cv. CM334</strain>
    </source>
</reference>
<reference evidence="3 4" key="2">
    <citation type="journal article" date="2017" name="Genome Biol.">
        <title>New reference genome sequences of hot pepper reveal the massive evolution of plant disease-resistance genes by retroduplication.</title>
        <authorList>
            <person name="Kim S."/>
            <person name="Park J."/>
            <person name="Yeom S.I."/>
            <person name="Kim Y.M."/>
            <person name="Seo E."/>
            <person name="Kim K.T."/>
            <person name="Kim M.S."/>
            <person name="Lee J.M."/>
            <person name="Cheong K."/>
            <person name="Shin H.S."/>
            <person name="Kim S.B."/>
            <person name="Han K."/>
            <person name="Lee J."/>
            <person name="Park M."/>
            <person name="Lee H.A."/>
            <person name="Lee H.Y."/>
            <person name="Lee Y."/>
            <person name="Oh S."/>
            <person name="Lee J.H."/>
            <person name="Choi E."/>
            <person name="Choi E."/>
            <person name="Lee S.E."/>
            <person name="Jeon J."/>
            <person name="Kim H."/>
            <person name="Choi G."/>
            <person name="Song H."/>
            <person name="Lee J."/>
            <person name="Lee S.C."/>
            <person name="Kwon J.K."/>
            <person name="Lee H.Y."/>
            <person name="Koo N."/>
            <person name="Hong Y."/>
            <person name="Kim R.W."/>
            <person name="Kang W.H."/>
            <person name="Huh J.H."/>
            <person name="Kang B.C."/>
            <person name="Yang T.J."/>
            <person name="Lee Y.H."/>
            <person name="Bennetzen J.L."/>
            <person name="Choi D."/>
        </authorList>
    </citation>
    <scope>NUCLEOTIDE SEQUENCE [LARGE SCALE GENOMIC DNA]</scope>
    <source>
        <strain evidence="4">cv. CM334</strain>
    </source>
</reference>
<evidence type="ECO:0000259" key="2">
    <source>
        <dbReference type="Pfam" id="PF23197"/>
    </source>
</evidence>
<dbReference type="STRING" id="4072.A0A2G3A725"/>
<protein>
    <recommendedName>
        <fullName evidence="2">AIR9-like A9 domain-containing protein</fullName>
    </recommendedName>
</protein>
<dbReference type="Gramene" id="PHT90034">
    <property type="protein sequence ID" value="PHT90034"/>
    <property type="gene ID" value="T459_05147"/>
</dbReference>
<organism evidence="3 4">
    <name type="scientific">Capsicum annuum</name>
    <name type="common">Capsicum pepper</name>
    <dbReference type="NCBI Taxonomy" id="4072"/>
    <lineage>
        <taxon>Eukaryota</taxon>
        <taxon>Viridiplantae</taxon>
        <taxon>Streptophyta</taxon>
        <taxon>Embryophyta</taxon>
        <taxon>Tracheophyta</taxon>
        <taxon>Spermatophyta</taxon>
        <taxon>Magnoliopsida</taxon>
        <taxon>eudicotyledons</taxon>
        <taxon>Gunneridae</taxon>
        <taxon>Pentapetalae</taxon>
        <taxon>asterids</taxon>
        <taxon>lamiids</taxon>
        <taxon>Solanales</taxon>
        <taxon>Solanaceae</taxon>
        <taxon>Solanoideae</taxon>
        <taxon>Capsiceae</taxon>
        <taxon>Capsicum</taxon>
    </lineage>
</organism>
<feature type="domain" description="AIR9-like A9" evidence="2">
    <location>
        <begin position="437"/>
        <end position="485"/>
    </location>
</feature>
<evidence type="ECO:0000313" key="4">
    <source>
        <dbReference type="Proteomes" id="UP000222542"/>
    </source>
</evidence>
<dbReference type="EMBL" id="AYRZ02000002">
    <property type="protein sequence ID" value="PHT90034.1"/>
    <property type="molecule type" value="Genomic_DNA"/>
</dbReference>
<dbReference type="Gene3D" id="3.80.10.10">
    <property type="entry name" value="Ribonuclease Inhibitor"/>
    <property type="match status" value="1"/>
</dbReference>
<dbReference type="OMA" id="QASESTW"/>
<dbReference type="Proteomes" id="UP000222542">
    <property type="component" value="Unassembled WGS sequence"/>
</dbReference>
<dbReference type="Gene3D" id="2.60.40.2700">
    <property type="match status" value="2"/>
</dbReference>
<dbReference type="Pfam" id="PF23197">
    <property type="entry name" value="IG_AIR9"/>
    <property type="match status" value="4"/>
</dbReference>
<dbReference type="InterPro" id="IPR056284">
    <property type="entry name" value="AIR9-like_A9"/>
</dbReference>
<accession>A0A2G3A725</accession>
<dbReference type="PANTHER" id="PTHR31149:SF11">
    <property type="entry name" value="187-KDA MICROTUBULE-ASSOCIATED PROTEIN AIR9"/>
    <property type="match status" value="1"/>
</dbReference>
<keyword evidence="4" id="KW-1185">Reference proteome</keyword>
<evidence type="ECO:0000256" key="1">
    <source>
        <dbReference type="SAM" id="MobiDB-lite"/>
    </source>
</evidence>
<sequence>MDDPVLKSNEDSVEEKPSPPQDLVEHPQSSESPKQSLAGSVKKSRTVRPSLTTQNGVSGIVKKRTGITDGTDSSPRGVKSSLTKSTVSSTSRFSGTTPATRRSSTSGLPDKQPRTITKRASGSVGLGTAKKTSSLATDPMRQSLPEMRKSTLPSTNTRTTTRSSISEIRRSVPISPLAKTPRASVSSDASKQESVKKTSAKLSSASLSSTRKSASTSLESTASSDSTRKLTTKLFSPAARSPSVSTGSKAGSSSKSLDRCISSSSRKKGGTPESRDSRLIMLPQVEIKAGDDVVLDLSFNDFKGPGFEPLENCKALQHLRVEENPILEMPHIEAASILLVGPTLKKFNDRDLSRDELALAKRYPSHTPVCIRGGWEFCRPEQAVDSTFHFLLEQWKEQLPQGFLLKEAFIHQPVEEDACYCHFNFVMDETESTDTDVENDSGAMVSEFSGLLQYRISKDAIGKFISVKCTPVRDDGTVGEPRTYMGQERVRPGTPRLLSLRVAGTAVEGTTLSVEKKYWGSEEGDSFYRWFRTSSSGTNIEVNDGMTFSYKLSIDDIGSFISVSCEPVRNDWARGPIVISEQVGPIVPGDPIGVELSIPECCEGETIVPKQRYFGGQEGDGEYVWYRSKNKLHESALLNLPSITEDVHICANTLTYKPSLEDVGAYLALYWLPIRIDGKSGNPIASVSESPVSPAAFPVVSNVHAKELSSSIYLGEGEYFGGHEGSSLFSWYRETDGETITLIDGACSKTYQVVDDDYNCRLLFGYTPVRSDSVIGELRLSEPTHVILPGVVEYKENTCLALPIRFIEFDNTTSTDIPRIETLALTGKAVEGDILTAVEVIPKSETQERVWTKYKKDIKYTWFISTETGNNKSFEPLPSQHSCSYRLRFEDIGRSLRCECIVSDVFGRSSDPVYTETPSLSLGIPRMDKLEVEGRGFHTNLYVVRGVYSGGKEGKSKIQWLGPMVGSPDLISIPGSVNKEHVVAYQQNGKLGR</sequence>
<feature type="compositionally biased region" description="Low complexity" evidence="1">
    <location>
        <begin position="150"/>
        <end position="176"/>
    </location>
</feature>
<feature type="domain" description="AIR9-like A9" evidence="2">
    <location>
        <begin position="711"/>
        <end position="779"/>
    </location>
</feature>
<feature type="domain" description="AIR9-like A9" evidence="2">
    <location>
        <begin position="598"/>
        <end position="687"/>
    </location>
</feature>
<feature type="region of interest" description="Disordered" evidence="1">
    <location>
        <begin position="1"/>
        <end position="277"/>
    </location>
</feature>
<feature type="compositionally biased region" description="Basic and acidic residues" evidence="1">
    <location>
        <begin position="1"/>
        <end position="17"/>
    </location>
</feature>
<gene>
    <name evidence="3" type="ORF">T459_05147</name>
</gene>
<feature type="compositionally biased region" description="Polar residues" evidence="1">
    <location>
        <begin position="27"/>
        <end position="38"/>
    </location>
</feature>
<dbReference type="PANTHER" id="PTHR31149">
    <property type="entry name" value="EXPRESSED PROTEIN"/>
    <property type="match status" value="1"/>
</dbReference>
<feature type="compositionally biased region" description="Low complexity" evidence="1">
    <location>
        <begin position="200"/>
        <end position="225"/>
    </location>
</feature>
<dbReference type="AlphaFoldDB" id="A0A2G3A725"/>
<name>A0A2G3A725_CAPAN</name>
<dbReference type="InterPro" id="IPR032675">
    <property type="entry name" value="LRR_dom_sf"/>
</dbReference>
<feature type="compositionally biased region" description="Polar residues" evidence="1">
    <location>
        <begin position="47"/>
        <end position="57"/>
    </location>
</feature>